<comment type="caution">
    <text evidence="2">The sequence shown here is derived from an EMBL/GenBank/DDBJ whole genome shotgun (WGS) entry which is preliminary data.</text>
</comment>
<name>A0ABV4JML4_9BACT</name>
<protein>
    <submittedName>
        <fullName evidence="2">AAA family ATPase</fullName>
    </submittedName>
</protein>
<evidence type="ECO:0000313" key="2">
    <source>
        <dbReference type="EMBL" id="MEZ6851974.1"/>
    </source>
</evidence>
<dbReference type="InterPro" id="IPR027417">
    <property type="entry name" value="P-loop_NTPase"/>
</dbReference>
<dbReference type="EMBL" id="JBFSOO010000001">
    <property type="protein sequence ID" value="MEZ6851974.1"/>
    <property type="molecule type" value="Genomic_DNA"/>
</dbReference>
<dbReference type="SUPFAM" id="SSF52540">
    <property type="entry name" value="P-loop containing nucleoside triphosphate hydrolases"/>
    <property type="match status" value="1"/>
</dbReference>
<reference evidence="2 3" key="1">
    <citation type="submission" date="2024-07" db="EMBL/GenBank/DDBJ databases">
        <title>Active virus-host system and metabolic interactions in a Lokiarchaeon culture.</title>
        <authorList>
            <person name="Ponce Toledo R.I."/>
            <person name="Rodrigues Oliveira T."/>
            <person name="Schleper C."/>
        </authorList>
    </citation>
    <scope>NUCLEOTIDE SEQUENCE [LARGE SCALE GENOMIC DNA]</scope>
    <source>
        <strain evidence="2 3">B35</strain>
    </source>
</reference>
<gene>
    <name evidence="2" type="ORF">AB2Z07_00235</name>
</gene>
<keyword evidence="3" id="KW-1185">Reference proteome</keyword>
<dbReference type="Pfam" id="PF13521">
    <property type="entry name" value="AAA_28"/>
    <property type="match status" value="1"/>
</dbReference>
<dbReference type="Gene3D" id="3.40.50.300">
    <property type="entry name" value="P-loop containing nucleotide triphosphate hydrolases"/>
    <property type="match status" value="1"/>
</dbReference>
<organism evidence="2 3">
    <name type="scientific">Halodesulfovibrio aestuarii</name>
    <dbReference type="NCBI Taxonomy" id="126333"/>
    <lineage>
        <taxon>Bacteria</taxon>
        <taxon>Pseudomonadati</taxon>
        <taxon>Thermodesulfobacteriota</taxon>
        <taxon>Desulfovibrionia</taxon>
        <taxon>Desulfovibrionales</taxon>
        <taxon>Desulfovibrionaceae</taxon>
        <taxon>Halodesulfovibrio</taxon>
    </lineage>
</organism>
<dbReference type="RefSeq" id="WP_371149707.1">
    <property type="nucleotide sequence ID" value="NZ_JBFSOO010000001.1"/>
</dbReference>
<dbReference type="InterPro" id="IPR038727">
    <property type="entry name" value="NadR/Ttd14_AAA_dom"/>
</dbReference>
<accession>A0ABV4JML4</accession>
<proteinExistence type="predicted"/>
<dbReference type="PANTHER" id="PTHR37512:SF1">
    <property type="entry name" value="NADR_TTD14 AAA DOMAIN-CONTAINING PROTEIN"/>
    <property type="match status" value="1"/>
</dbReference>
<evidence type="ECO:0000259" key="1">
    <source>
        <dbReference type="Pfam" id="PF13521"/>
    </source>
</evidence>
<evidence type="ECO:0000313" key="3">
    <source>
        <dbReference type="Proteomes" id="UP001568358"/>
    </source>
</evidence>
<dbReference type="Proteomes" id="UP001568358">
    <property type="component" value="Unassembled WGS sequence"/>
</dbReference>
<sequence>MSDCIDTNITAPIIRIVLTGSECTGKSTLVSMLGKYYGVPHVEEYLRDYFIANGGVLTLEDAVPIAKGQLEAELAVEAKRPPFLLCDTNMLSSAVYNKHYYGTNPEWIESVLADRMYSLYILCGIDIPWEDDGQRDRPEERGYMQSLFRKELKARCASFVEVQGTRQERLASAVKAIDAVLFGSC</sequence>
<dbReference type="InterPro" id="IPR052735">
    <property type="entry name" value="NAD_biosynth-regulator"/>
</dbReference>
<feature type="domain" description="NadR/Ttd14 AAA" evidence="1">
    <location>
        <begin position="15"/>
        <end position="169"/>
    </location>
</feature>
<dbReference type="PANTHER" id="PTHR37512">
    <property type="entry name" value="TRIFUNCTIONAL NAD BIOSYNTHESIS/REGULATOR PROTEIN NADR"/>
    <property type="match status" value="1"/>
</dbReference>